<proteinExistence type="predicted"/>
<evidence type="ECO:0000313" key="2">
    <source>
        <dbReference type="Proteomes" id="UP000789759"/>
    </source>
</evidence>
<reference evidence="1" key="1">
    <citation type="submission" date="2021-06" db="EMBL/GenBank/DDBJ databases">
        <authorList>
            <person name="Kallberg Y."/>
            <person name="Tangrot J."/>
            <person name="Rosling A."/>
        </authorList>
    </citation>
    <scope>NUCLEOTIDE SEQUENCE</scope>
    <source>
        <strain evidence="1">FL966</strain>
    </source>
</reference>
<gene>
    <name evidence="1" type="ORF">CPELLU_LOCUS3446</name>
</gene>
<protein>
    <submittedName>
        <fullName evidence="1">24283_t:CDS:1</fullName>
    </submittedName>
</protein>
<name>A0A9N9A9I8_9GLOM</name>
<dbReference type="AlphaFoldDB" id="A0A9N9A9I8"/>
<dbReference type="Proteomes" id="UP000789759">
    <property type="component" value="Unassembled WGS sequence"/>
</dbReference>
<organism evidence="1 2">
    <name type="scientific">Cetraspora pellucida</name>
    <dbReference type="NCBI Taxonomy" id="1433469"/>
    <lineage>
        <taxon>Eukaryota</taxon>
        <taxon>Fungi</taxon>
        <taxon>Fungi incertae sedis</taxon>
        <taxon>Mucoromycota</taxon>
        <taxon>Glomeromycotina</taxon>
        <taxon>Glomeromycetes</taxon>
        <taxon>Diversisporales</taxon>
        <taxon>Gigasporaceae</taxon>
        <taxon>Cetraspora</taxon>
    </lineage>
</organism>
<keyword evidence="2" id="KW-1185">Reference proteome</keyword>
<accession>A0A9N9A9I8</accession>
<dbReference type="EMBL" id="CAJVQA010001686">
    <property type="protein sequence ID" value="CAG8522323.1"/>
    <property type="molecule type" value="Genomic_DNA"/>
</dbReference>
<evidence type="ECO:0000313" key="1">
    <source>
        <dbReference type="EMBL" id="CAG8522323.1"/>
    </source>
</evidence>
<sequence>MCDWNRLGLNDGRQKSEYRDNLGVIKVKQQMSGNSTDKA</sequence>
<comment type="caution">
    <text evidence="1">The sequence shown here is derived from an EMBL/GenBank/DDBJ whole genome shotgun (WGS) entry which is preliminary data.</text>
</comment>